<dbReference type="Proteomes" id="UP001055811">
    <property type="component" value="Linkage Group LG06"/>
</dbReference>
<sequence length="89" mass="9237">MWGCSRGGDCGGGEERVVLNNNIYGGDGDVVLEGGIHDGGQGLEGTTVEGSEELCGSLLAIMMRDVLGLGSEKESSNGVRFFQVSSRVQ</sequence>
<evidence type="ECO:0000313" key="2">
    <source>
        <dbReference type="Proteomes" id="UP001055811"/>
    </source>
</evidence>
<keyword evidence="2" id="KW-1185">Reference proteome</keyword>
<accession>A0ACB9BI75</accession>
<comment type="caution">
    <text evidence="1">The sequence shown here is derived from an EMBL/GenBank/DDBJ whole genome shotgun (WGS) entry which is preliminary data.</text>
</comment>
<dbReference type="EMBL" id="CM042014">
    <property type="protein sequence ID" value="KAI3721813.1"/>
    <property type="molecule type" value="Genomic_DNA"/>
</dbReference>
<proteinExistence type="predicted"/>
<reference evidence="2" key="1">
    <citation type="journal article" date="2022" name="Mol. Ecol. Resour.">
        <title>The genomes of chicory, endive, great burdock and yacon provide insights into Asteraceae palaeo-polyploidization history and plant inulin production.</title>
        <authorList>
            <person name="Fan W."/>
            <person name="Wang S."/>
            <person name="Wang H."/>
            <person name="Wang A."/>
            <person name="Jiang F."/>
            <person name="Liu H."/>
            <person name="Zhao H."/>
            <person name="Xu D."/>
            <person name="Zhang Y."/>
        </authorList>
    </citation>
    <scope>NUCLEOTIDE SEQUENCE [LARGE SCALE GENOMIC DNA]</scope>
    <source>
        <strain evidence="2">cv. Punajuju</strain>
    </source>
</reference>
<name>A0ACB9BI75_CICIN</name>
<protein>
    <submittedName>
        <fullName evidence="1">Uncharacterized protein</fullName>
    </submittedName>
</protein>
<organism evidence="1 2">
    <name type="scientific">Cichorium intybus</name>
    <name type="common">Chicory</name>
    <dbReference type="NCBI Taxonomy" id="13427"/>
    <lineage>
        <taxon>Eukaryota</taxon>
        <taxon>Viridiplantae</taxon>
        <taxon>Streptophyta</taxon>
        <taxon>Embryophyta</taxon>
        <taxon>Tracheophyta</taxon>
        <taxon>Spermatophyta</taxon>
        <taxon>Magnoliopsida</taxon>
        <taxon>eudicotyledons</taxon>
        <taxon>Gunneridae</taxon>
        <taxon>Pentapetalae</taxon>
        <taxon>asterids</taxon>
        <taxon>campanulids</taxon>
        <taxon>Asterales</taxon>
        <taxon>Asteraceae</taxon>
        <taxon>Cichorioideae</taxon>
        <taxon>Cichorieae</taxon>
        <taxon>Cichoriinae</taxon>
        <taxon>Cichorium</taxon>
    </lineage>
</organism>
<evidence type="ECO:0000313" key="1">
    <source>
        <dbReference type="EMBL" id="KAI3721813.1"/>
    </source>
</evidence>
<gene>
    <name evidence="1" type="ORF">L2E82_32831</name>
</gene>
<reference evidence="1 2" key="2">
    <citation type="journal article" date="2022" name="Mol. Ecol. Resour.">
        <title>The genomes of chicory, endive, great burdock and yacon provide insights into Asteraceae paleo-polyploidization history and plant inulin production.</title>
        <authorList>
            <person name="Fan W."/>
            <person name="Wang S."/>
            <person name="Wang H."/>
            <person name="Wang A."/>
            <person name="Jiang F."/>
            <person name="Liu H."/>
            <person name="Zhao H."/>
            <person name="Xu D."/>
            <person name="Zhang Y."/>
        </authorList>
    </citation>
    <scope>NUCLEOTIDE SEQUENCE [LARGE SCALE GENOMIC DNA]</scope>
    <source>
        <strain evidence="2">cv. Punajuju</strain>
        <tissue evidence="1">Leaves</tissue>
    </source>
</reference>